<dbReference type="InterPro" id="IPR012341">
    <property type="entry name" value="6hp_glycosidase-like_sf"/>
</dbReference>
<name>A0A1G7DW94_9FLAO</name>
<accession>A0A1G7DW94</accession>
<dbReference type="PANTHER" id="PTHR42899">
    <property type="entry name" value="SPERMATOGENESIS-ASSOCIATED PROTEIN 20"/>
    <property type="match status" value="1"/>
</dbReference>
<dbReference type="CDD" id="cd02955">
    <property type="entry name" value="SSP411"/>
    <property type="match status" value="1"/>
</dbReference>
<protein>
    <recommendedName>
        <fullName evidence="1">Spermatogenesis-associated protein 20-like TRX domain-containing protein</fullName>
    </recommendedName>
</protein>
<dbReference type="InterPro" id="IPR036249">
    <property type="entry name" value="Thioredoxin-like_sf"/>
</dbReference>
<dbReference type="STRING" id="227084.SAMN05421855_1011211"/>
<dbReference type="PROSITE" id="PS51257">
    <property type="entry name" value="PROKAR_LIPOPROTEIN"/>
    <property type="match status" value="1"/>
</dbReference>
<dbReference type="SUPFAM" id="SSF52833">
    <property type="entry name" value="Thioredoxin-like"/>
    <property type="match status" value="1"/>
</dbReference>
<proteinExistence type="predicted"/>
<organism evidence="2 3">
    <name type="scientific">Ulvibacter litoralis</name>
    <dbReference type="NCBI Taxonomy" id="227084"/>
    <lineage>
        <taxon>Bacteria</taxon>
        <taxon>Pseudomonadati</taxon>
        <taxon>Bacteroidota</taxon>
        <taxon>Flavobacteriia</taxon>
        <taxon>Flavobacteriales</taxon>
        <taxon>Flavobacteriaceae</taxon>
        <taxon>Ulvibacter</taxon>
    </lineage>
</organism>
<dbReference type="InterPro" id="IPR004879">
    <property type="entry name" value="Ssp411-like_TRX"/>
</dbReference>
<keyword evidence="3" id="KW-1185">Reference proteome</keyword>
<evidence type="ECO:0000313" key="3">
    <source>
        <dbReference type="Proteomes" id="UP000199321"/>
    </source>
</evidence>
<dbReference type="SUPFAM" id="SSF48208">
    <property type="entry name" value="Six-hairpin glycosidases"/>
    <property type="match status" value="1"/>
</dbReference>
<gene>
    <name evidence="2" type="ORF">SAMN05421855_1011211</name>
</gene>
<evidence type="ECO:0000313" key="2">
    <source>
        <dbReference type="EMBL" id="SDE55713.1"/>
    </source>
</evidence>
<dbReference type="Pfam" id="PF03190">
    <property type="entry name" value="Thioredox_DsbH"/>
    <property type="match status" value="1"/>
</dbReference>
<dbReference type="Proteomes" id="UP000199321">
    <property type="component" value="Unassembled WGS sequence"/>
</dbReference>
<dbReference type="EMBL" id="FNBA01000001">
    <property type="protein sequence ID" value="SDE55713.1"/>
    <property type="molecule type" value="Genomic_DNA"/>
</dbReference>
<dbReference type="OrthoDB" id="9762614at2"/>
<dbReference type="InterPro" id="IPR024705">
    <property type="entry name" value="Ssp411"/>
</dbReference>
<dbReference type="PIRSF" id="PIRSF006402">
    <property type="entry name" value="UCP006402_thioredoxin"/>
    <property type="match status" value="1"/>
</dbReference>
<sequence>MRHFLLCIISATLLFSCNSSKKETLETFTHTNELINETSPYLLQHAHNPVNWKAWNENTLREAKESKKLMIISIGYSACHWCHVMEHESFEDSTVAAVMNQKFISVKVDREERPDVDQIYINAVQLMTGNAGWPLNVITLPDGRPVWGGTYFKKSDWIEALSKIEEIYEREPQTLIDYATKLEEGIKGMDLITLNTEDVDFTKFPTDGLLENWSQSFDTVFGGYNRAPKFMMPNNYAYLLRKAVEKNDTALLHQVTLTLDKMAYGGIYDQIGGGFSRYSTDIKWLVPHFEKMLYDNAQLVSLYSNAYKITKNPLYKEVVSETLDFIATDLTNEEGAFYSSLDADSKNSNDELEEGAFYVFTKEELQPLLGDDYTLFESYYNVNDYGKWEDENYVLIRNQSDVAFAETFSITVETLQKKKKAWKQTLFDYRNQRAKPRLDDKTLTSWNGLMLKGYVDAYKTFQKEEYLQAALKNAHFIANKQLQSNGALFHNYKDGKSTINGYLEDYAAVIDAYIALYEVTLDSQWIEKAKQLADYTFTNFFDVEKGMFYFTSKKDAALVSRNFEYRDNVIPASNSMLANSLFVLSHHYDEQTYAETAIQMLKNVLPEIEQYPSGFSNWLNLLANYQSKFYEIVITGSSALEKTKEINTTYIPNALIAASLTENNGTLFEGRYVANETLIYICVNNTCKLPVKLTEEALLNLKK</sequence>
<dbReference type="RefSeq" id="WP_093141811.1">
    <property type="nucleotide sequence ID" value="NZ_BMWO01000001.1"/>
</dbReference>
<dbReference type="Gene3D" id="1.50.10.20">
    <property type="match status" value="1"/>
</dbReference>
<dbReference type="AlphaFoldDB" id="A0A1G7DW94"/>
<dbReference type="PANTHER" id="PTHR42899:SF1">
    <property type="entry name" value="SPERMATOGENESIS-ASSOCIATED PROTEIN 20"/>
    <property type="match status" value="1"/>
</dbReference>
<dbReference type="Gene3D" id="3.40.30.10">
    <property type="entry name" value="Glutaredoxin"/>
    <property type="match status" value="1"/>
</dbReference>
<dbReference type="Gene3D" id="1.50.10.10">
    <property type="match status" value="1"/>
</dbReference>
<evidence type="ECO:0000259" key="1">
    <source>
        <dbReference type="Pfam" id="PF03190"/>
    </source>
</evidence>
<dbReference type="GO" id="GO:0005975">
    <property type="term" value="P:carbohydrate metabolic process"/>
    <property type="evidence" value="ECO:0007669"/>
    <property type="project" value="InterPro"/>
</dbReference>
<reference evidence="2 3" key="1">
    <citation type="submission" date="2016-10" db="EMBL/GenBank/DDBJ databases">
        <authorList>
            <person name="de Groot N.N."/>
        </authorList>
    </citation>
    <scope>NUCLEOTIDE SEQUENCE [LARGE SCALE GENOMIC DNA]</scope>
    <source>
        <strain evidence="2 3">DSM 16195</strain>
    </source>
</reference>
<dbReference type="InterPro" id="IPR008928">
    <property type="entry name" value="6-hairpin_glycosidase_sf"/>
</dbReference>
<feature type="domain" description="Spermatogenesis-associated protein 20-like TRX" evidence="1">
    <location>
        <begin position="31"/>
        <end position="184"/>
    </location>
</feature>